<evidence type="ECO:0000313" key="8">
    <source>
        <dbReference type="EMBL" id="KAK9768856.1"/>
    </source>
</evidence>
<dbReference type="Gene3D" id="4.10.280.10">
    <property type="entry name" value="Helix-loop-helix DNA-binding domain"/>
    <property type="match status" value="1"/>
</dbReference>
<protein>
    <recommendedName>
        <fullName evidence="7">BHLH domain-containing protein</fullName>
    </recommendedName>
</protein>
<dbReference type="EMBL" id="JASJQH010000003">
    <property type="protein sequence ID" value="KAK9768856.1"/>
    <property type="molecule type" value="Genomic_DNA"/>
</dbReference>
<evidence type="ECO:0000313" key="9">
    <source>
        <dbReference type="Proteomes" id="UP001479436"/>
    </source>
</evidence>
<feature type="region of interest" description="Disordered" evidence="6">
    <location>
        <begin position="102"/>
        <end position="135"/>
    </location>
</feature>
<keyword evidence="2" id="KW-0805">Transcription regulation</keyword>
<reference evidence="8 9" key="1">
    <citation type="submission" date="2023-04" db="EMBL/GenBank/DDBJ databases">
        <title>Genome of Basidiobolus ranarum AG-B5.</title>
        <authorList>
            <person name="Stajich J.E."/>
            <person name="Carter-House D."/>
            <person name="Gryganskyi A."/>
        </authorList>
    </citation>
    <scope>NUCLEOTIDE SEQUENCE [LARGE SCALE GENOMIC DNA]</scope>
    <source>
        <strain evidence="8 9">AG-B5</strain>
    </source>
</reference>
<gene>
    <name evidence="8" type="ORF">K7432_000190</name>
</gene>
<feature type="compositionally biased region" description="Low complexity" evidence="6">
    <location>
        <begin position="278"/>
        <end position="298"/>
    </location>
</feature>
<dbReference type="SUPFAM" id="SSF47459">
    <property type="entry name" value="HLH, helix-loop-helix DNA-binding domain"/>
    <property type="match status" value="1"/>
</dbReference>
<dbReference type="Pfam" id="PF00010">
    <property type="entry name" value="HLH"/>
    <property type="match status" value="1"/>
</dbReference>
<feature type="compositionally biased region" description="Low complexity" evidence="6">
    <location>
        <begin position="113"/>
        <end position="123"/>
    </location>
</feature>
<keyword evidence="4" id="KW-0804">Transcription</keyword>
<keyword evidence="5" id="KW-0539">Nucleus</keyword>
<dbReference type="Proteomes" id="UP001479436">
    <property type="component" value="Unassembled WGS sequence"/>
</dbReference>
<comment type="subcellular location">
    <subcellularLocation>
        <location evidence="1">Nucleus</location>
    </subcellularLocation>
</comment>
<evidence type="ECO:0000256" key="6">
    <source>
        <dbReference type="SAM" id="MobiDB-lite"/>
    </source>
</evidence>
<dbReference type="InterPro" id="IPR011598">
    <property type="entry name" value="bHLH_dom"/>
</dbReference>
<dbReference type="PANTHER" id="PTHR15741">
    <property type="entry name" value="BASIC HELIX-LOOP-HELIX ZIP TRANSCRIPTION FACTOR"/>
    <property type="match status" value="1"/>
</dbReference>
<dbReference type="CDD" id="cd11405">
    <property type="entry name" value="bHLHzip_MLXIP_like"/>
    <property type="match status" value="1"/>
</dbReference>
<feature type="region of interest" description="Disordered" evidence="6">
    <location>
        <begin position="500"/>
        <end position="541"/>
    </location>
</feature>
<keyword evidence="9" id="KW-1185">Reference proteome</keyword>
<dbReference type="PANTHER" id="PTHR15741:SF38">
    <property type="entry name" value="BHLH DOMAIN-CONTAINING PROTEIN"/>
    <property type="match status" value="1"/>
</dbReference>
<feature type="compositionally biased region" description="Polar residues" evidence="6">
    <location>
        <begin position="124"/>
        <end position="135"/>
    </location>
</feature>
<proteinExistence type="predicted"/>
<evidence type="ECO:0000256" key="5">
    <source>
        <dbReference type="ARBA" id="ARBA00023242"/>
    </source>
</evidence>
<evidence type="ECO:0000256" key="2">
    <source>
        <dbReference type="ARBA" id="ARBA00023015"/>
    </source>
</evidence>
<sequence>MDSSLHTPYDFPEFDLNLINEFSLDNTDINLLSQIPFDNNDPKPAEFLHNETPNTQHSDEQFQYSHTNQHSTANSSGNFLDNEEYRAEQNFHNTPLTFSTALNTNYMPSPQFNSNHQNNHNSQLPTPSSSGQLTGSNDCAFMSPFAFFDHSGAVVEEGLDGEEILFTPLVSPAMTPSQPYSNSLSASFGSEVFSPLTSPALGPSQAKKSRSYSGIPNLSLGGSLIQSMAQPTPPRSKSLLTVREDTRSTDRSNPSKTKLTTSRTVSQRKKPYPERRLSTIPSSLSTSTTTISETSKESIVSPITPASIMKLDENKGPQKESLGGNFPHRPLSIQLPLTSPSLGPSLMMSPTITAIPASPALSSTFKSPGLKPLISPNLKSLLPGGGANDVAMKLASKSNYQNILEGNTASLGLKYSTDVHSGIELRRTSHKAAEQKRRDSLKQCFENLKNVIPEIDEKAPSKAYLLKKSYDHILRLEMQVKERDKYIVMLREQLQSNGMIPNEPEIRVPNRISEEDDYKCTSESPHSSLDSTETPILPEVK</sequence>
<evidence type="ECO:0000259" key="7">
    <source>
        <dbReference type="PROSITE" id="PS50888"/>
    </source>
</evidence>
<feature type="domain" description="BHLH" evidence="7">
    <location>
        <begin position="425"/>
        <end position="476"/>
    </location>
</feature>
<comment type="caution">
    <text evidence="8">The sequence shown here is derived from an EMBL/GenBank/DDBJ whole genome shotgun (WGS) entry which is preliminary data.</text>
</comment>
<evidence type="ECO:0000256" key="3">
    <source>
        <dbReference type="ARBA" id="ARBA00023125"/>
    </source>
</evidence>
<dbReference type="InterPro" id="IPR052207">
    <property type="entry name" value="Max-like/E-box_TFs"/>
</dbReference>
<dbReference type="PROSITE" id="PS50888">
    <property type="entry name" value="BHLH"/>
    <property type="match status" value="1"/>
</dbReference>
<feature type="compositionally biased region" description="Polar residues" evidence="6">
    <location>
        <begin position="102"/>
        <end position="112"/>
    </location>
</feature>
<evidence type="ECO:0000256" key="4">
    <source>
        <dbReference type="ARBA" id="ARBA00023163"/>
    </source>
</evidence>
<feature type="region of interest" description="Disordered" evidence="6">
    <location>
        <begin position="40"/>
        <end position="78"/>
    </location>
</feature>
<feature type="compositionally biased region" description="Polar residues" evidence="6">
    <location>
        <begin position="251"/>
        <end position="265"/>
    </location>
</feature>
<feature type="compositionally biased region" description="Polar residues" evidence="6">
    <location>
        <begin position="521"/>
        <end position="534"/>
    </location>
</feature>
<feature type="region of interest" description="Disordered" evidence="6">
    <location>
        <begin position="224"/>
        <end position="298"/>
    </location>
</feature>
<feature type="compositionally biased region" description="Polar residues" evidence="6">
    <location>
        <begin position="51"/>
        <end position="78"/>
    </location>
</feature>
<evidence type="ECO:0000256" key="1">
    <source>
        <dbReference type="ARBA" id="ARBA00004123"/>
    </source>
</evidence>
<organism evidence="8 9">
    <name type="scientific">Basidiobolus ranarum</name>
    <dbReference type="NCBI Taxonomy" id="34480"/>
    <lineage>
        <taxon>Eukaryota</taxon>
        <taxon>Fungi</taxon>
        <taxon>Fungi incertae sedis</taxon>
        <taxon>Zoopagomycota</taxon>
        <taxon>Entomophthoromycotina</taxon>
        <taxon>Basidiobolomycetes</taxon>
        <taxon>Basidiobolales</taxon>
        <taxon>Basidiobolaceae</taxon>
        <taxon>Basidiobolus</taxon>
    </lineage>
</organism>
<accession>A0ABR2X4Z6</accession>
<feature type="compositionally biased region" description="Basic and acidic residues" evidence="6">
    <location>
        <begin position="40"/>
        <end position="49"/>
    </location>
</feature>
<dbReference type="SMART" id="SM00353">
    <property type="entry name" value="HLH"/>
    <property type="match status" value="1"/>
</dbReference>
<keyword evidence="3" id="KW-0238">DNA-binding</keyword>
<dbReference type="InterPro" id="IPR036638">
    <property type="entry name" value="HLH_DNA-bd_sf"/>
</dbReference>
<name>A0ABR2X4Z6_9FUNG</name>